<dbReference type="Gene3D" id="3.40.50.1820">
    <property type="entry name" value="alpha/beta hydrolase"/>
    <property type="match status" value="1"/>
</dbReference>
<dbReference type="Pfam" id="PF01764">
    <property type="entry name" value="Lipase_3"/>
    <property type="match status" value="1"/>
</dbReference>
<keyword evidence="18" id="KW-1185">Reference proteome</keyword>
<organism evidence="17 18">
    <name type="scientific">Umbelopsis ramanniana AG</name>
    <dbReference type="NCBI Taxonomy" id="1314678"/>
    <lineage>
        <taxon>Eukaryota</taxon>
        <taxon>Fungi</taxon>
        <taxon>Fungi incertae sedis</taxon>
        <taxon>Mucoromycota</taxon>
        <taxon>Mucoromycotina</taxon>
        <taxon>Umbelopsidomycetes</taxon>
        <taxon>Umbelopsidales</taxon>
        <taxon>Umbelopsidaceae</taxon>
        <taxon>Umbelopsis</taxon>
    </lineage>
</organism>
<dbReference type="AlphaFoldDB" id="A0AAD5EDY0"/>
<dbReference type="RefSeq" id="XP_051447122.1">
    <property type="nucleotide sequence ID" value="XM_051587033.1"/>
</dbReference>
<dbReference type="PANTHER" id="PTHR45792">
    <property type="entry name" value="DIACYLGLYCEROL LIPASE HOMOLOG-RELATED"/>
    <property type="match status" value="1"/>
</dbReference>
<evidence type="ECO:0000259" key="16">
    <source>
        <dbReference type="Pfam" id="PF01764"/>
    </source>
</evidence>
<feature type="region of interest" description="Disordered" evidence="15">
    <location>
        <begin position="424"/>
        <end position="446"/>
    </location>
</feature>
<evidence type="ECO:0000313" key="17">
    <source>
        <dbReference type="EMBL" id="KAI8582118.1"/>
    </source>
</evidence>
<dbReference type="EMBL" id="MU620902">
    <property type="protein sequence ID" value="KAI8582118.1"/>
    <property type="molecule type" value="Genomic_DNA"/>
</dbReference>
<reference evidence="17" key="1">
    <citation type="submission" date="2021-06" db="EMBL/GenBank/DDBJ databases">
        <authorList>
            <consortium name="DOE Joint Genome Institute"/>
            <person name="Mondo S.J."/>
            <person name="Amses K.R."/>
            <person name="Simmons D.R."/>
            <person name="Longcore J.E."/>
            <person name="Seto K."/>
            <person name="Alves G.H."/>
            <person name="Bonds A.E."/>
            <person name="Quandt C.A."/>
            <person name="Davis W.J."/>
            <person name="Chang Y."/>
            <person name="Letcher P.M."/>
            <person name="Powell M.J."/>
            <person name="Kuo A."/>
            <person name="Labutti K."/>
            <person name="Pangilinan J."/>
            <person name="Andreopoulos W."/>
            <person name="Tritt A."/>
            <person name="Riley R."/>
            <person name="Hundley H."/>
            <person name="Johnson J."/>
            <person name="Lipzen A."/>
            <person name="Barry K."/>
            <person name="Berbee M.L."/>
            <person name="Buchler N.E."/>
            <person name="Grigoriev I.V."/>
            <person name="Spatafora J.W."/>
            <person name="Stajich J.E."/>
            <person name="James T.Y."/>
        </authorList>
    </citation>
    <scope>NUCLEOTIDE SEQUENCE</scope>
    <source>
        <strain evidence="17">AG</strain>
    </source>
</reference>
<dbReference type="PANTHER" id="PTHR45792:SF8">
    <property type="entry name" value="DIACYLGLYCEROL LIPASE-ALPHA"/>
    <property type="match status" value="1"/>
</dbReference>
<dbReference type="GO" id="GO:0046872">
    <property type="term" value="F:metal ion binding"/>
    <property type="evidence" value="ECO:0007669"/>
    <property type="project" value="UniProtKB-KW"/>
</dbReference>
<feature type="region of interest" description="Disordered" evidence="15">
    <location>
        <begin position="325"/>
        <end position="395"/>
    </location>
</feature>
<comment type="cofactor">
    <cofactor evidence="1">
        <name>Ca(2+)</name>
        <dbReference type="ChEBI" id="CHEBI:29108"/>
    </cofactor>
</comment>
<keyword evidence="4" id="KW-0597">Phosphoprotein</keyword>
<gene>
    <name evidence="17" type="ORF">K450DRAFT_229097</name>
</gene>
<evidence type="ECO:0000256" key="9">
    <source>
        <dbReference type="ARBA" id="ARBA00022963"/>
    </source>
</evidence>
<evidence type="ECO:0000256" key="1">
    <source>
        <dbReference type="ARBA" id="ARBA00001913"/>
    </source>
</evidence>
<evidence type="ECO:0000256" key="13">
    <source>
        <dbReference type="ARBA" id="ARBA00024531"/>
    </source>
</evidence>
<evidence type="ECO:0000256" key="7">
    <source>
        <dbReference type="ARBA" id="ARBA00022801"/>
    </source>
</evidence>
<dbReference type="GO" id="GO:0005886">
    <property type="term" value="C:plasma membrane"/>
    <property type="evidence" value="ECO:0007669"/>
    <property type="project" value="UniProtKB-SubCell"/>
</dbReference>
<keyword evidence="5" id="KW-0812">Transmembrane</keyword>
<keyword evidence="8" id="KW-0106">Calcium</keyword>
<feature type="region of interest" description="Disordered" evidence="15">
    <location>
        <begin position="1"/>
        <end position="39"/>
    </location>
</feature>
<evidence type="ECO:0000256" key="12">
    <source>
        <dbReference type="ARBA" id="ARBA00023136"/>
    </source>
</evidence>
<feature type="region of interest" description="Disordered" evidence="15">
    <location>
        <begin position="267"/>
        <end position="293"/>
    </location>
</feature>
<sequence>MSAMFSAIPGRGGRNGEDSFENDTTSTLVNDDSDRTSVDGMMKKISTTPLSPRHMRRLSIPDMHKLNKAVDLRERVGDVEIPYGKLQVDLLNMRTDVHVRRPVMRLRVGAQHYFSHRSKSPTGDWNEGFVFIVSYHSQLFDTLEFDLYDQPKKWGRKKSKHVAKAKLKISRLNGRPDMFLTFLPLYEYHARRTLPNNVKVPQNFKRLQVSKVSTELAEDAAPEQYMHNRILNGNLYVRVRYIFQHPKEETDETTPVYMAFDKSDGTVVEPESPIEEPEEVIPGGGPQPTRPEHLIDYSKRTSQHGRPDLVQTDKAVQRDFNKNLSSALRDVPVPEKAFENHAKASSKEETPPESPSETASESPSESPSESALDSPETPVPTLRSPKQTKSWLWSATEQAGQSATAIPAAINGLMYGFSQRDTDKSRNIIPKRNDTDTTESSSSDGISIQSVGFGDKVFAFRWMNQSFEEIAVSHPTFDKMIGLVVSAETRALVRGVLKLATAFGQGFKVTTFQLLTAMSILEKFYAERPVRPPTPVIEDLHLIEEARHYFQHAIVAYGWRGLYYLGEYGKYLRAVQRSKSNREAIVKFLRIPPQDLLGYEYGVRKGAVFQPSYFVSVDRPRRAIILGIRGTWSLYDCITDLVCEYRPWKGGLAHSGMLASAQWFFTNIIPQIFHYVHNHAGQIDSFIITGHSLGGGSASLLTMMVVDHIEELRHLSGNPDFRVHCYSYAPVAAVTEALSDAYAEYIDSFVCQDDIVGRTSYGTAMELKELIMNALAAVEAVGGVHEVNKNADARKACFDAIETCRKQIYQSEKPEFPLLYIPGRTWEFRRSHVKAHKYFRPIMAAASTSFSGASLVPPLPSVRPHPIKRSETQSEPMLFSVLTPTEESEITYTLHEGSPQLSEEMLITRTCIEDHMMVTYMKALQQVWENCVRKHRETQPDVPTPTSSKDRTHATQPNVPDRPPASNFDPLVLPIRSKTCVPDMQHSPWSQTDNASDPYQHEHQPSWFSRLFTKPAR</sequence>
<evidence type="ECO:0000313" key="18">
    <source>
        <dbReference type="Proteomes" id="UP001206595"/>
    </source>
</evidence>
<keyword evidence="7" id="KW-0378">Hydrolase</keyword>
<evidence type="ECO:0000256" key="8">
    <source>
        <dbReference type="ARBA" id="ARBA00022837"/>
    </source>
</evidence>
<keyword evidence="6" id="KW-0479">Metal-binding</keyword>
<evidence type="ECO:0000256" key="4">
    <source>
        <dbReference type="ARBA" id="ARBA00022553"/>
    </source>
</evidence>
<keyword evidence="11" id="KW-0443">Lipid metabolism</keyword>
<keyword evidence="12" id="KW-0472">Membrane</keyword>
<dbReference type="InterPro" id="IPR002921">
    <property type="entry name" value="Fungal_lipase-type"/>
</dbReference>
<feature type="region of interest" description="Disordered" evidence="15">
    <location>
        <begin position="936"/>
        <end position="1017"/>
    </location>
</feature>
<feature type="compositionally biased region" description="Basic and acidic residues" evidence="15">
    <location>
        <begin position="332"/>
        <end position="350"/>
    </location>
</feature>
<comment type="catalytic activity">
    <reaction evidence="13">
        <text>a 1,2-diacyl-sn-glycerol + H2O = a 2-acylglycerol + a fatty acid + H(+)</text>
        <dbReference type="Rhea" id="RHEA:33275"/>
        <dbReference type="ChEBI" id="CHEBI:15377"/>
        <dbReference type="ChEBI" id="CHEBI:15378"/>
        <dbReference type="ChEBI" id="CHEBI:17389"/>
        <dbReference type="ChEBI" id="CHEBI:17815"/>
        <dbReference type="ChEBI" id="CHEBI:28868"/>
        <dbReference type="EC" id="3.1.1.116"/>
    </reaction>
    <physiologicalReaction direction="left-to-right" evidence="13">
        <dbReference type="Rhea" id="RHEA:33276"/>
    </physiologicalReaction>
</comment>
<dbReference type="InterPro" id="IPR052214">
    <property type="entry name" value="DAG_Lipase-Related"/>
</dbReference>
<accession>A0AAD5EDY0</accession>
<protein>
    <recommendedName>
        <fullName evidence="14">sn-1-specific diacylglycerol lipase</fullName>
        <ecNumber evidence="14">3.1.1.116</ecNumber>
    </recommendedName>
</protein>
<evidence type="ECO:0000256" key="10">
    <source>
        <dbReference type="ARBA" id="ARBA00022989"/>
    </source>
</evidence>
<dbReference type="GO" id="GO:0016298">
    <property type="term" value="F:lipase activity"/>
    <property type="evidence" value="ECO:0007669"/>
    <property type="project" value="TreeGrafter"/>
</dbReference>
<comment type="caution">
    <text evidence="17">The sequence shown here is derived from an EMBL/GenBank/DDBJ whole genome shotgun (WGS) entry which is preliminary data.</text>
</comment>
<keyword evidence="3" id="KW-1003">Cell membrane</keyword>
<dbReference type="Proteomes" id="UP001206595">
    <property type="component" value="Unassembled WGS sequence"/>
</dbReference>
<feature type="domain" description="Fungal lipase-type" evidence="16">
    <location>
        <begin position="626"/>
        <end position="760"/>
    </location>
</feature>
<evidence type="ECO:0000256" key="15">
    <source>
        <dbReference type="SAM" id="MobiDB-lite"/>
    </source>
</evidence>
<feature type="compositionally biased region" description="Low complexity" evidence="15">
    <location>
        <begin position="355"/>
        <end position="370"/>
    </location>
</feature>
<feature type="compositionally biased region" description="Polar residues" evidence="15">
    <location>
        <begin position="384"/>
        <end position="395"/>
    </location>
</feature>
<feature type="compositionally biased region" description="Polar residues" evidence="15">
    <location>
        <begin position="987"/>
        <end position="997"/>
    </location>
</feature>
<name>A0AAD5EDY0_UMBRA</name>
<comment type="subcellular location">
    <subcellularLocation>
        <location evidence="2">Cell membrane</location>
        <topology evidence="2">Multi-pass membrane protein</topology>
    </subcellularLocation>
</comment>
<feature type="compositionally biased region" description="Basic and acidic residues" evidence="15">
    <location>
        <begin position="424"/>
        <end position="435"/>
    </location>
</feature>
<dbReference type="GeneID" id="75912380"/>
<keyword evidence="10" id="KW-1133">Transmembrane helix</keyword>
<dbReference type="InterPro" id="IPR029058">
    <property type="entry name" value="AB_hydrolase_fold"/>
</dbReference>
<evidence type="ECO:0000256" key="5">
    <source>
        <dbReference type="ARBA" id="ARBA00022692"/>
    </source>
</evidence>
<reference evidence="17" key="2">
    <citation type="journal article" date="2022" name="Proc. Natl. Acad. Sci. U.S.A.">
        <title>Diploid-dominant life cycles characterize the early evolution of Fungi.</title>
        <authorList>
            <person name="Amses K.R."/>
            <person name="Simmons D.R."/>
            <person name="Longcore J.E."/>
            <person name="Mondo S.J."/>
            <person name="Seto K."/>
            <person name="Jeronimo G.H."/>
            <person name="Bonds A.E."/>
            <person name="Quandt C.A."/>
            <person name="Davis W.J."/>
            <person name="Chang Y."/>
            <person name="Federici B.A."/>
            <person name="Kuo A."/>
            <person name="LaButti K."/>
            <person name="Pangilinan J."/>
            <person name="Andreopoulos W."/>
            <person name="Tritt A."/>
            <person name="Riley R."/>
            <person name="Hundley H."/>
            <person name="Johnson J."/>
            <person name="Lipzen A."/>
            <person name="Barry K."/>
            <person name="Lang B.F."/>
            <person name="Cuomo C.A."/>
            <person name="Buchler N.E."/>
            <person name="Grigoriev I.V."/>
            <person name="Spatafora J.W."/>
            <person name="Stajich J.E."/>
            <person name="James T.Y."/>
        </authorList>
    </citation>
    <scope>NUCLEOTIDE SEQUENCE</scope>
    <source>
        <strain evidence="17">AG</strain>
    </source>
</reference>
<dbReference type="SUPFAM" id="SSF53474">
    <property type="entry name" value="alpha/beta-Hydrolases"/>
    <property type="match status" value="1"/>
</dbReference>
<dbReference type="CDD" id="cd00519">
    <property type="entry name" value="Lipase_3"/>
    <property type="match status" value="1"/>
</dbReference>
<evidence type="ECO:0000256" key="6">
    <source>
        <dbReference type="ARBA" id="ARBA00022723"/>
    </source>
</evidence>
<dbReference type="EC" id="3.1.1.116" evidence="14"/>
<proteinExistence type="predicted"/>
<evidence type="ECO:0000256" key="3">
    <source>
        <dbReference type="ARBA" id="ARBA00022475"/>
    </source>
</evidence>
<dbReference type="GO" id="GO:0016042">
    <property type="term" value="P:lipid catabolic process"/>
    <property type="evidence" value="ECO:0007669"/>
    <property type="project" value="UniProtKB-KW"/>
</dbReference>
<keyword evidence="9" id="KW-0442">Lipid degradation</keyword>
<evidence type="ECO:0000256" key="11">
    <source>
        <dbReference type="ARBA" id="ARBA00023098"/>
    </source>
</evidence>
<evidence type="ECO:0000256" key="2">
    <source>
        <dbReference type="ARBA" id="ARBA00004651"/>
    </source>
</evidence>
<evidence type="ECO:0000256" key="14">
    <source>
        <dbReference type="ARBA" id="ARBA00026104"/>
    </source>
</evidence>